<dbReference type="OrthoDB" id="7874397at2"/>
<dbReference type="Proteomes" id="UP000193870">
    <property type="component" value="Unassembled WGS sequence"/>
</dbReference>
<organism evidence="1 2">
    <name type="scientific">Palleronia marisminoris</name>
    <dbReference type="NCBI Taxonomy" id="315423"/>
    <lineage>
        <taxon>Bacteria</taxon>
        <taxon>Pseudomonadati</taxon>
        <taxon>Pseudomonadota</taxon>
        <taxon>Alphaproteobacteria</taxon>
        <taxon>Rhodobacterales</taxon>
        <taxon>Roseobacteraceae</taxon>
        <taxon>Palleronia</taxon>
    </lineage>
</organism>
<sequence length="148" mass="15680">MSKPFVCPQTSVGTAPVGCVADLPPAEGWWIRAFRQWGGETAALSADMTGRFGAARAERILSRFGELMEILSLYARRPLAVQGAGSASLCSDEAVFALLCTTATHGAREDAMMIACLMVRPDVAPIAVSLAQGLGLEVERGLRARKLS</sequence>
<dbReference type="EMBL" id="FWFV01000008">
    <property type="protein sequence ID" value="SLN58347.1"/>
    <property type="molecule type" value="Genomic_DNA"/>
</dbReference>
<proteinExistence type="predicted"/>
<dbReference type="AlphaFoldDB" id="A0A1Y5T8S4"/>
<evidence type="ECO:0000313" key="2">
    <source>
        <dbReference type="Proteomes" id="UP000193870"/>
    </source>
</evidence>
<name>A0A1Y5T8S4_9RHOB</name>
<dbReference type="STRING" id="315423.SAMN04488020_108124"/>
<keyword evidence="2" id="KW-1185">Reference proteome</keyword>
<protein>
    <submittedName>
        <fullName evidence="1">Uncharacterized protein</fullName>
    </submittedName>
</protein>
<dbReference type="RefSeq" id="WP_085854836.1">
    <property type="nucleotide sequence ID" value="NZ_FOPF01000008.1"/>
</dbReference>
<evidence type="ECO:0000313" key="1">
    <source>
        <dbReference type="EMBL" id="SLN58347.1"/>
    </source>
</evidence>
<reference evidence="1 2" key="1">
    <citation type="submission" date="2017-03" db="EMBL/GenBank/DDBJ databases">
        <authorList>
            <person name="Afonso C.L."/>
            <person name="Miller P.J."/>
            <person name="Scott M.A."/>
            <person name="Spackman E."/>
            <person name="Goraichik I."/>
            <person name="Dimitrov K.M."/>
            <person name="Suarez D.L."/>
            <person name="Swayne D.E."/>
        </authorList>
    </citation>
    <scope>NUCLEOTIDE SEQUENCE [LARGE SCALE GENOMIC DNA]</scope>
    <source>
        <strain evidence="1 2">CECT 7066</strain>
    </source>
</reference>
<gene>
    <name evidence="1" type="ORF">PAM7066_02832</name>
</gene>
<accession>A0A1Y5T8S4</accession>